<protein>
    <submittedName>
        <fullName evidence="2">Uncharacterized protein</fullName>
    </submittedName>
</protein>
<keyword evidence="1" id="KW-1133">Transmembrane helix</keyword>
<accession>A0AAV8W625</accession>
<keyword evidence="3" id="KW-1185">Reference proteome</keyword>
<comment type="caution">
    <text evidence="2">The sequence shown here is derived from an EMBL/GenBank/DDBJ whole genome shotgun (WGS) entry which is preliminary data.</text>
</comment>
<feature type="transmembrane region" description="Helical" evidence="1">
    <location>
        <begin position="78"/>
        <end position="100"/>
    </location>
</feature>
<name>A0AAV8W625_9CUCU</name>
<sequence>MFNWNVLAVEWSMPSAYSKHMNLSPLSLTMSNDVNRLIMQIPDAVNTTPCVRQGPIPRQDVGIKLQVLGHILPVEQGLLFVVFILHILFQGDFLAALFLVEQQFIARLNHHFLVFFERIPPKSAAPSCSKHHLCITKNSQDLH</sequence>
<evidence type="ECO:0000313" key="2">
    <source>
        <dbReference type="EMBL" id="KAJ8921795.1"/>
    </source>
</evidence>
<evidence type="ECO:0000313" key="3">
    <source>
        <dbReference type="Proteomes" id="UP001159042"/>
    </source>
</evidence>
<dbReference type="EMBL" id="JANEYG010000008">
    <property type="protein sequence ID" value="KAJ8921795.1"/>
    <property type="molecule type" value="Genomic_DNA"/>
</dbReference>
<evidence type="ECO:0000256" key="1">
    <source>
        <dbReference type="SAM" id="Phobius"/>
    </source>
</evidence>
<gene>
    <name evidence="2" type="ORF">NQ315_008424</name>
</gene>
<keyword evidence="1" id="KW-0472">Membrane</keyword>
<proteinExistence type="predicted"/>
<reference evidence="2 3" key="1">
    <citation type="journal article" date="2023" name="Insect Mol. Biol.">
        <title>Genome sequencing provides insights into the evolution of gene families encoding plant cell wall-degrading enzymes in longhorned beetles.</title>
        <authorList>
            <person name="Shin N.R."/>
            <person name="Okamura Y."/>
            <person name="Kirsch R."/>
            <person name="Pauchet Y."/>
        </authorList>
    </citation>
    <scope>NUCLEOTIDE SEQUENCE [LARGE SCALE GENOMIC DNA]</scope>
    <source>
        <strain evidence="2">EAD_L_NR</strain>
    </source>
</reference>
<keyword evidence="1" id="KW-0812">Transmembrane</keyword>
<organism evidence="2 3">
    <name type="scientific">Exocentrus adspersus</name>
    <dbReference type="NCBI Taxonomy" id="1586481"/>
    <lineage>
        <taxon>Eukaryota</taxon>
        <taxon>Metazoa</taxon>
        <taxon>Ecdysozoa</taxon>
        <taxon>Arthropoda</taxon>
        <taxon>Hexapoda</taxon>
        <taxon>Insecta</taxon>
        <taxon>Pterygota</taxon>
        <taxon>Neoptera</taxon>
        <taxon>Endopterygota</taxon>
        <taxon>Coleoptera</taxon>
        <taxon>Polyphaga</taxon>
        <taxon>Cucujiformia</taxon>
        <taxon>Chrysomeloidea</taxon>
        <taxon>Cerambycidae</taxon>
        <taxon>Lamiinae</taxon>
        <taxon>Acanthocinini</taxon>
        <taxon>Exocentrus</taxon>
    </lineage>
</organism>
<dbReference type="AlphaFoldDB" id="A0AAV8W625"/>
<dbReference type="Proteomes" id="UP001159042">
    <property type="component" value="Unassembled WGS sequence"/>
</dbReference>